<accession>A0A8B7KJC7</accession>
<dbReference type="PANTHER" id="PTHR14871:SF1">
    <property type="entry name" value="DYNEIN REGULATORY COMPLEX PROTEIN 9"/>
    <property type="match status" value="1"/>
</dbReference>
<dbReference type="PANTHER" id="PTHR14871">
    <property type="entry name" value="DYNEIN REGULATORY COMPLEX PROTEIN 9"/>
    <property type="match status" value="1"/>
</dbReference>
<dbReference type="PROSITE" id="PS50096">
    <property type="entry name" value="IQ"/>
    <property type="match status" value="1"/>
</dbReference>
<evidence type="ECO:0000313" key="12">
    <source>
        <dbReference type="Proteomes" id="UP000005203"/>
    </source>
</evidence>
<dbReference type="Pfam" id="PF00612">
    <property type="entry name" value="IQ"/>
    <property type="match status" value="1"/>
</dbReference>
<dbReference type="GO" id="GO:0005737">
    <property type="term" value="C:cytoplasm"/>
    <property type="evidence" value="ECO:0007669"/>
    <property type="project" value="TreeGrafter"/>
</dbReference>
<accession>A0A7M7IFK7</accession>
<keyword evidence="6" id="KW-0969">Cilium</keyword>
<evidence type="ECO:0000256" key="4">
    <source>
        <dbReference type="ARBA" id="ARBA00022490"/>
    </source>
</evidence>
<dbReference type="GO" id="GO:0031514">
    <property type="term" value="C:motile cilium"/>
    <property type="evidence" value="ECO:0007669"/>
    <property type="project" value="TreeGrafter"/>
</dbReference>
<comment type="similarity">
    <text evidence="2">Belongs to the DRC9 family.</text>
</comment>
<comment type="subcellular location">
    <subcellularLocation>
        <location evidence="1">Cytoplasm</location>
        <location evidence="1">Cytoskeleton</location>
        <location evidence="1">Flagellum axoneme</location>
    </subcellularLocation>
</comment>
<gene>
    <name evidence="13" type="primary">LOC725963</name>
</gene>
<keyword evidence="8" id="KW-0966">Cell projection</keyword>
<keyword evidence="5" id="KW-0282">Flagellum</keyword>
<evidence type="ECO:0000313" key="11">
    <source>
        <dbReference type="EnsemblMetazoa" id="XP_016767755"/>
    </source>
</evidence>
<keyword evidence="7" id="KW-0206">Cytoskeleton</keyword>
<dbReference type="OrthoDB" id="10254713at2759"/>
<dbReference type="EnsemblMetazoa" id="XM_016912266">
    <property type="protein sequence ID" value="XP_016767755"/>
    <property type="gene ID" value="LOC725963"/>
</dbReference>
<evidence type="ECO:0000256" key="1">
    <source>
        <dbReference type="ARBA" id="ARBA00004611"/>
    </source>
</evidence>
<evidence type="ECO:0000256" key="7">
    <source>
        <dbReference type="ARBA" id="ARBA00023212"/>
    </source>
</evidence>
<name>A0A7M7IFK7_APIME</name>
<evidence type="ECO:0000256" key="9">
    <source>
        <dbReference type="ARBA" id="ARBA00032183"/>
    </source>
</evidence>
<reference evidence="13" key="2">
    <citation type="submission" date="2025-04" db="UniProtKB">
        <authorList>
            <consortium name="RefSeq"/>
        </authorList>
    </citation>
    <scope>IDENTIFICATION</scope>
    <source>
        <strain evidence="13">DH4</strain>
        <tissue evidence="13">Whole body</tissue>
    </source>
</reference>
<evidence type="ECO:0000256" key="2">
    <source>
        <dbReference type="ARBA" id="ARBA00008222"/>
    </source>
</evidence>
<dbReference type="Gene3D" id="1.20.5.190">
    <property type="match status" value="1"/>
</dbReference>
<dbReference type="AlphaFoldDB" id="A0A7M7IFK7"/>
<evidence type="ECO:0000256" key="8">
    <source>
        <dbReference type="ARBA" id="ARBA00023273"/>
    </source>
</evidence>
<protein>
    <recommendedName>
        <fullName evidence="3">Dynein regulatory complex protein 9</fullName>
    </recommendedName>
    <alternativeName>
        <fullName evidence="9">IQ domain-containing protein G</fullName>
    </alternativeName>
</protein>
<dbReference type="RefSeq" id="XP_016767755.2">
    <property type="nucleotide sequence ID" value="XM_016912266.2"/>
</dbReference>
<evidence type="ECO:0000256" key="3">
    <source>
        <dbReference type="ARBA" id="ARBA00013738"/>
    </source>
</evidence>
<dbReference type="GO" id="GO:0044782">
    <property type="term" value="P:cilium organization"/>
    <property type="evidence" value="ECO:0007669"/>
    <property type="project" value="TreeGrafter"/>
</dbReference>
<dbReference type="SMART" id="SM00015">
    <property type="entry name" value="IQ"/>
    <property type="match status" value="1"/>
</dbReference>
<dbReference type="InterPro" id="IPR042618">
    <property type="entry name" value="IQCG"/>
</dbReference>
<dbReference type="InterPro" id="IPR000048">
    <property type="entry name" value="IQ_motif_EF-hand-BS"/>
</dbReference>
<feature type="coiled-coil region" evidence="10">
    <location>
        <begin position="200"/>
        <end position="305"/>
    </location>
</feature>
<evidence type="ECO:0000256" key="5">
    <source>
        <dbReference type="ARBA" id="ARBA00022846"/>
    </source>
</evidence>
<organism evidence="11">
    <name type="scientific">Apis mellifera</name>
    <name type="common">Honeybee</name>
    <dbReference type="NCBI Taxonomy" id="7460"/>
    <lineage>
        <taxon>Eukaryota</taxon>
        <taxon>Metazoa</taxon>
        <taxon>Ecdysozoa</taxon>
        <taxon>Arthropoda</taxon>
        <taxon>Hexapoda</taxon>
        <taxon>Insecta</taxon>
        <taxon>Pterygota</taxon>
        <taxon>Neoptera</taxon>
        <taxon>Endopterygota</taxon>
        <taxon>Hymenoptera</taxon>
        <taxon>Apocrita</taxon>
        <taxon>Aculeata</taxon>
        <taxon>Apoidea</taxon>
        <taxon>Anthophila</taxon>
        <taxon>Apidae</taxon>
        <taxon>Apis</taxon>
    </lineage>
</organism>
<dbReference type="Proteomes" id="UP000005203">
    <property type="component" value="Linkage group LG5"/>
</dbReference>
<dbReference type="CDD" id="cd23766">
    <property type="entry name" value="IQCG"/>
    <property type="match status" value="1"/>
</dbReference>
<reference evidence="11" key="1">
    <citation type="submission" date="2021-01" db="UniProtKB">
        <authorList>
            <consortium name="EnsemblMetazoa"/>
        </authorList>
    </citation>
    <scope>IDENTIFICATION</scope>
    <source>
        <strain evidence="11">DH4</strain>
    </source>
</reference>
<evidence type="ECO:0000256" key="6">
    <source>
        <dbReference type="ARBA" id="ARBA00023069"/>
    </source>
</evidence>
<sequence length="343" mass="41840">MATNDSSRFSPAERPVILAALEEFTNALAIYHSTLRKPRRHDNDILADCLPLDELRATNPKIMEIMEIEDVKERAASKKIYEDSLRVKRIMEELKIEIRERGTFELLNEEIEKIVAREKEEECLFKEREKLRENTEKLRKIIDEKKIFNEQEKIRILNELLKEQDNVEKLKLISNVKLNYVTEWEKARYEQNSLRCDMEIEKLEKMLKDLRMREKNERRVHAELTKFLTRETALLERKNKEWKERYIQEKKMYEREIQQLRIEIKIIQKKMDKLKEEYQCNQKFINTYLEEKEALEKEKEQWKHMQKSAIKIQAWWRGVMVRRKLGPYRLAEKKKKRPTKTKK</sequence>
<proteinExistence type="inferred from homology"/>
<keyword evidence="4" id="KW-0963">Cytoplasm</keyword>
<keyword evidence="10" id="KW-0175">Coiled coil</keyword>
<evidence type="ECO:0000313" key="13">
    <source>
        <dbReference type="RefSeq" id="XP_016767755.2"/>
    </source>
</evidence>
<dbReference type="GeneID" id="725963"/>
<keyword evidence="12" id="KW-1185">Reference proteome</keyword>
<evidence type="ECO:0000256" key="10">
    <source>
        <dbReference type="SAM" id="Coils"/>
    </source>
</evidence>